<dbReference type="PANTHER" id="PTHR42834:SF1">
    <property type="entry name" value="ENDONUCLEASE_EXONUCLEASE_PHOSPHATASE FAMILY PROTEIN (AFU_ORTHOLOGUE AFUA_3G09210)"/>
    <property type="match status" value="1"/>
</dbReference>
<dbReference type="InterPro" id="IPR038081">
    <property type="entry name" value="CalX-like_sf"/>
</dbReference>
<dbReference type="Proteomes" id="UP000681340">
    <property type="component" value="Unassembled WGS sequence"/>
</dbReference>
<proteinExistence type="predicted"/>
<feature type="chain" id="PRO_5037041959" description="Endonuclease/exonuclease/phosphatase domain-containing protein" evidence="2">
    <location>
        <begin position="27"/>
        <end position="806"/>
    </location>
</feature>
<comment type="caution">
    <text evidence="3">The sequence shown here is derived from an EMBL/GenBank/DDBJ whole genome shotgun (WGS) entry which is preliminary data.</text>
</comment>
<keyword evidence="2" id="KW-0732">Signal</keyword>
<name>A0A919S2R7_9ACTN</name>
<reference evidence="3" key="1">
    <citation type="submission" date="2021-03" db="EMBL/GenBank/DDBJ databases">
        <title>Whole genome shotgun sequence of Actinoplanes auranticolor NBRC 12245.</title>
        <authorList>
            <person name="Komaki H."/>
            <person name="Tamura T."/>
        </authorList>
    </citation>
    <scope>NUCLEOTIDE SEQUENCE</scope>
    <source>
        <strain evidence="3">NBRC 12245</strain>
    </source>
</reference>
<dbReference type="SUPFAM" id="SSF141072">
    <property type="entry name" value="CalX-like"/>
    <property type="match status" value="1"/>
</dbReference>
<dbReference type="PANTHER" id="PTHR42834">
    <property type="entry name" value="ENDONUCLEASE/EXONUCLEASE/PHOSPHATASE FAMILY PROTEIN (AFU_ORTHOLOGUE AFUA_3G09210)"/>
    <property type="match status" value="1"/>
</dbReference>
<dbReference type="Gene3D" id="3.60.10.10">
    <property type="entry name" value="Endonuclease/exonuclease/phosphatase"/>
    <property type="match status" value="1"/>
</dbReference>
<dbReference type="CDD" id="cd04486">
    <property type="entry name" value="YhcR_OBF_like"/>
    <property type="match status" value="1"/>
</dbReference>
<dbReference type="AlphaFoldDB" id="A0A919S2R7"/>
<evidence type="ECO:0000313" key="4">
    <source>
        <dbReference type="Proteomes" id="UP000681340"/>
    </source>
</evidence>
<organism evidence="3 4">
    <name type="scientific">Actinoplanes auranticolor</name>
    <dbReference type="NCBI Taxonomy" id="47988"/>
    <lineage>
        <taxon>Bacteria</taxon>
        <taxon>Bacillati</taxon>
        <taxon>Actinomycetota</taxon>
        <taxon>Actinomycetes</taxon>
        <taxon>Micromonosporales</taxon>
        <taxon>Micromonosporaceae</taxon>
        <taxon>Actinoplanes</taxon>
    </lineage>
</organism>
<evidence type="ECO:0000256" key="1">
    <source>
        <dbReference type="SAM" id="MobiDB-lite"/>
    </source>
</evidence>
<evidence type="ECO:0000256" key="2">
    <source>
        <dbReference type="SAM" id="SignalP"/>
    </source>
</evidence>
<dbReference type="InterPro" id="IPR036691">
    <property type="entry name" value="Endo/exonu/phosph_ase_sf"/>
</dbReference>
<dbReference type="SUPFAM" id="SSF56219">
    <property type="entry name" value="DNase I-like"/>
    <property type="match status" value="1"/>
</dbReference>
<feature type="signal peptide" evidence="2">
    <location>
        <begin position="1"/>
        <end position="26"/>
    </location>
</feature>
<accession>A0A919S2R7</accession>
<keyword evidence="4" id="KW-1185">Reference proteome</keyword>
<protein>
    <recommendedName>
        <fullName evidence="5">Endonuclease/exonuclease/phosphatase domain-containing protein</fullName>
    </recommendedName>
</protein>
<dbReference type="Gene3D" id="2.60.40.2030">
    <property type="match status" value="1"/>
</dbReference>
<evidence type="ECO:0000313" key="3">
    <source>
        <dbReference type="EMBL" id="GIM63320.1"/>
    </source>
</evidence>
<feature type="region of interest" description="Disordered" evidence="1">
    <location>
        <begin position="34"/>
        <end position="61"/>
    </location>
</feature>
<evidence type="ECO:0008006" key="5">
    <source>
        <dbReference type="Google" id="ProtNLM"/>
    </source>
</evidence>
<gene>
    <name evidence="3" type="ORF">Aau02nite_03320</name>
</gene>
<sequence length="806" mass="84548">MRYRRFLPLLTVPLLTAALFPGVARAADEPLTVGAVQGTTTDTENPRTDRSPLANPSGNGTSSILYDVRGVVTQRTLARTSAGADQHGFFLQSRAGADDGDPASSDGIFVFMGAFTSLIGGYVPTVGDEIVVRARVSEFFSMTQLSGATLVTRLAEGVPLSEVRVDDARPPGELAAADRFWERHEGMQLRVRDGAGVVAGRNVFGGTADSEIWVIDRDDPLLDRADPYARRVFRDAHPLDNLPGPVDDGNGDRILLGTTGVKATAGDSGALLPPAKTFDRLSGDAVGGLSYSFNKYGVQPATAAFTPGADPSRNNPPKAAARGTEFAVSTYNVENLYDFRDDPFDGCDFTGDTGCPGVNPPFDYVPASEAAYREKLADLADQIVAGLHSPDLILAQEAEDQDLCTVTGGALTCGDINDADGQPDTLQELALTIKGNGGPAYAAAYDRTGADARGITAAFLYRTDRLSLVPATAADPVLGAAPQVTYRGTPLASNADVSNPKTLNAVLPADVDRSTGVDGPNVYTRAPQVALFDVKAAPGAVERFRLWAVSNHYSSGPDTRVGQRTEQAAYGAAIATAIGDHDAHARIAYGGDLNVFPRPDDPVPAAPGDQLGPLYEAGLHNLWDDLVADAPSSAYSYVFDGSAQTLDHLFVNDALHGDLIEMRAAHLNADWAAADEANGSKGSSDHDPQVARFHSRAALSVADAGVAEGDSGTTSLVFPVVLSRPLSRSVTVCASTLPGSAWVGADFTPYLGCRVVPAGATGLTFPVQVRGDRWKEPDEKLTLVVAGLAGIRLADARATGTIQNDD</sequence>
<dbReference type="EMBL" id="BOQL01000003">
    <property type="protein sequence ID" value="GIM63320.1"/>
    <property type="molecule type" value="Genomic_DNA"/>
</dbReference>